<feature type="transmembrane region" description="Helical" evidence="12">
    <location>
        <begin position="464"/>
        <end position="481"/>
    </location>
</feature>
<keyword evidence="2" id="KW-0813">Transport</keyword>
<evidence type="ECO:0000256" key="2">
    <source>
        <dbReference type="ARBA" id="ARBA00022448"/>
    </source>
</evidence>
<dbReference type="AlphaFoldDB" id="A0A803M8N2"/>
<dbReference type="InterPro" id="IPR004837">
    <property type="entry name" value="NaCa_Exmemb"/>
</dbReference>
<organism evidence="14 15">
    <name type="scientific">Chenopodium quinoa</name>
    <name type="common">Quinoa</name>
    <dbReference type="NCBI Taxonomy" id="63459"/>
    <lineage>
        <taxon>Eukaryota</taxon>
        <taxon>Viridiplantae</taxon>
        <taxon>Streptophyta</taxon>
        <taxon>Embryophyta</taxon>
        <taxon>Tracheophyta</taxon>
        <taxon>Spermatophyta</taxon>
        <taxon>Magnoliopsida</taxon>
        <taxon>eudicotyledons</taxon>
        <taxon>Gunneridae</taxon>
        <taxon>Pentapetalae</taxon>
        <taxon>Caryophyllales</taxon>
        <taxon>Chenopodiaceae</taxon>
        <taxon>Chenopodioideae</taxon>
        <taxon>Atripliceae</taxon>
        <taxon>Chenopodium</taxon>
    </lineage>
</organism>
<feature type="domain" description="Sodium/calcium exchanger membrane region" evidence="13">
    <location>
        <begin position="468"/>
        <end position="619"/>
    </location>
</feature>
<dbReference type="OrthoDB" id="407410at2759"/>
<dbReference type="OMA" id="CASDYLC"/>
<name>A0A803M8N2_CHEQI</name>
<keyword evidence="5 12" id="KW-0812">Transmembrane</keyword>
<reference evidence="14" key="2">
    <citation type="submission" date="2021-03" db="UniProtKB">
        <authorList>
            <consortium name="EnsemblPlants"/>
        </authorList>
    </citation>
    <scope>IDENTIFICATION</scope>
</reference>
<evidence type="ECO:0000313" key="15">
    <source>
        <dbReference type="Proteomes" id="UP000596660"/>
    </source>
</evidence>
<feature type="transmembrane region" description="Helical" evidence="12">
    <location>
        <begin position="115"/>
        <end position="134"/>
    </location>
</feature>
<keyword evidence="3" id="KW-0050">Antiport</keyword>
<dbReference type="GO" id="GO:0008324">
    <property type="term" value="F:monoatomic cation transmembrane transporter activity"/>
    <property type="evidence" value="ECO:0007669"/>
    <property type="project" value="TreeGrafter"/>
</dbReference>
<comment type="similarity">
    <text evidence="11">Belongs to the Ca(2+):cation antiporter (CaCA) (TC 2.A.19) family. Cation/calcium exchanger (CCX) subfamily.</text>
</comment>
<feature type="transmembrane region" description="Helical" evidence="12">
    <location>
        <begin position="603"/>
        <end position="625"/>
    </location>
</feature>
<dbReference type="Pfam" id="PF01699">
    <property type="entry name" value="Na_Ca_ex"/>
    <property type="match status" value="2"/>
</dbReference>
<dbReference type="Gramene" id="AUR62025258-RA">
    <property type="protein sequence ID" value="AUR62025258-RA:cds"/>
    <property type="gene ID" value="AUR62025258"/>
</dbReference>
<dbReference type="GO" id="GO:0016020">
    <property type="term" value="C:membrane"/>
    <property type="evidence" value="ECO:0007669"/>
    <property type="project" value="UniProtKB-SubCell"/>
</dbReference>
<dbReference type="GeneID" id="110715826"/>
<proteinExistence type="inferred from homology"/>
<evidence type="ECO:0000256" key="12">
    <source>
        <dbReference type="SAM" id="Phobius"/>
    </source>
</evidence>
<keyword evidence="15" id="KW-1185">Reference proteome</keyword>
<dbReference type="InterPro" id="IPR051359">
    <property type="entry name" value="CaCA_antiporter"/>
</dbReference>
<dbReference type="PANTHER" id="PTHR12266:SF0">
    <property type="entry name" value="MITOCHONDRIAL SODIUM_CALCIUM EXCHANGER PROTEIN"/>
    <property type="match status" value="1"/>
</dbReference>
<feature type="transmembrane region" description="Helical" evidence="12">
    <location>
        <begin position="190"/>
        <end position="214"/>
    </location>
</feature>
<keyword evidence="9 12" id="KW-0472">Membrane</keyword>
<evidence type="ECO:0000256" key="10">
    <source>
        <dbReference type="ARBA" id="ARBA00023201"/>
    </source>
</evidence>
<keyword evidence="4" id="KW-0633">Potassium transport</keyword>
<keyword evidence="10" id="KW-0406">Ion transport</keyword>
<accession>A0A803M8N2</accession>
<protein>
    <recommendedName>
        <fullName evidence="13">Sodium/calcium exchanger membrane region domain-containing protein</fullName>
    </recommendedName>
</protein>
<keyword evidence="7 12" id="KW-1133">Transmembrane helix</keyword>
<dbReference type="RefSeq" id="XP_021750132.1">
    <property type="nucleotide sequence ID" value="XM_021894440.1"/>
</dbReference>
<keyword evidence="6" id="KW-0630">Potassium</keyword>
<evidence type="ECO:0000256" key="7">
    <source>
        <dbReference type="ARBA" id="ARBA00022989"/>
    </source>
</evidence>
<evidence type="ECO:0000256" key="6">
    <source>
        <dbReference type="ARBA" id="ARBA00022958"/>
    </source>
</evidence>
<evidence type="ECO:0000313" key="14">
    <source>
        <dbReference type="EnsemblPlants" id="AUR62025258-RA:cds"/>
    </source>
</evidence>
<gene>
    <name evidence="14" type="primary">LOC110715826</name>
</gene>
<evidence type="ECO:0000256" key="8">
    <source>
        <dbReference type="ARBA" id="ARBA00023053"/>
    </source>
</evidence>
<dbReference type="EnsemblPlants" id="AUR62025258-RA">
    <property type="protein sequence ID" value="AUR62025258-RA:cds"/>
    <property type="gene ID" value="AUR62025258"/>
</dbReference>
<dbReference type="Proteomes" id="UP000596660">
    <property type="component" value="Unplaced"/>
</dbReference>
<dbReference type="InterPro" id="IPR044880">
    <property type="entry name" value="NCX_ion-bd_dom_sf"/>
</dbReference>
<evidence type="ECO:0000256" key="11">
    <source>
        <dbReference type="ARBA" id="ARBA00038187"/>
    </source>
</evidence>
<feature type="domain" description="Sodium/calcium exchanger membrane region" evidence="13">
    <location>
        <begin position="124"/>
        <end position="268"/>
    </location>
</feature>
<evidence type="ECO:0000256" key="1">
    <source>
        <dbReference type="ARBA" id="ARBA00004141"/>
    </source>
</evidence>
<reference evidence="14" key="1">
    <citation type="journal article" date="2017" name="Nature">
        <title>The genome of Chenopodium quinoa.</title>
        <authorList>
            <person name="Jarvis D.E."/>
            <person name="Ho Y.S."/>
            <person name="Lightfoot D.J."/>
            <person name="Schmoeckel S.M."/>
            <person name="Li B."/>
            <person name="Borm T.J.A."/>
            <person name="Ohyanagi H."/>
            <person name="Mineta K."/>
            <person name="Michell C.T."/>
            <person name="Saber N."/>
            <person name="Kharbatia N.M."/>
            <person name="Rupper R.R."/>
            <person name="Sharp A.R."/>
            <person name="Dally N."/>
            <person name="Boughton B.A."/>
            <person name="Woo Y.H."/>
            <person name="Gao G."/>
            <person name="Schijlen E.G.W.M."/>
            <person name="Guo X."/>
            <person name="Momin A.A."/>
            <person name="Negrao S."/>
            <person name="Al-Babili S."/>
            <person name="Gehring C."/>
            <person name="Roessner U."/>
            <person name="Jung C."/>
            <person name="Murphy K."/>
            <person name="Arold S.T."/>
            <person name="Gojobori T."/>
            <person name="van der Linden C.G."/>
            <person name="van Loo E.N."/>
            <person name="Jellen E.N."/>
            <person name="Maughan P.J."/>
            <person name="Tester M."/>
        </authorList>
    </citation>
    <scope>NUCLEOTIDE SEQUENCE [LARGE SCALE GENOMIC DNA]</scope>
    <source>
        <strain evidence="14">cv. PI 614886</strain>
    </source>
</reference>
<dbReference type="KEGG" id="cqi:110715826"/>
<comment type="subcellular location">
    <subcellularLocation>
        <location evidence="1">Membrane</location>
        <topology evidence="1">Multi-pass membrane protein</topology>
    </subcellularLocation>
</comment>
<feature type="transmembrane region" description="Helical" evidence="12">
    <location>
        <begin position="573"/>
        <end position="591"/>
    </location>
</feature>
<feature type="transmembrane region" description="Helical" evidence="12">
    <location>
        <begin position="434"/>
        <end position="452"/>
    </location>
</feature>
<keyword evidence="8" id="KW-0915">Sodium</keyword>
<dbReference type="PANTHER" id="PTHR12266">
    <property type="entry name" value="NA+/CA2+ K+ INDEPENDENT EXCHANGER"/>
    <property type="match status" value="1"/>
</dbReference>
<feature type="transmembrane region" description="Helical" evidence="12">
    <location>
        <begin position="6"/>
        <end position="23"/>
    </location>
</feature>
<sequence length="631" mass="68835">MKNTRFRVLFNGISTVVFLIFMYNSNFGEKWKLGSGVYGGGIHQIGGKHGRIITEIHGISSNVSKATLSDYKICSQIFKHEGYQNSCDYVLAHPECNSGGYFNYIKFIYCDCKKFSIFGYLILAIWLAVLFYLLGNTAADYFCCSLEKLSELLKMSPTVAGVTLLPFGNGAPDVFASIAAFMGRGSGDDVGINSVLGGAVFVTCVVVGVVSLFVADKRVQIDKTCFIRDLCFFLFSIACLTLILLIGEVGIWGAIAFVSIYVVYGLYVAVTEIINKKGRGSKLDGLTPLLPVVGSFFSSCNGEGEGDQSMYASLLSPDSHDNSPEVPSKLPHWIWNVNVAIYSDYTKSGVEDSSRPLWGWNDEGEMNVESPCSFSTLFSILEIPLSIPRRLTIPIVEEERWSKVYAIASAFLAPVLLAVLWNTQEEIVPMSGKIAYFIGVSAGCIFSVLAFLYTCPEHPPRRFLFPWVFGGFFMSIIWFYIVANELVALLVSLGTIFGVNPSILALTILAWGNSMGDLMSNTALAMNDRNGVQIAMSGSYAGPMFNTLIGLGISLVLAAWYKGSEPYVIQQDNGLFITVGFLAAGLIWALIVLPQSDMRPNRILGVGLIIIYGIFLSLQVSIAVVSGSQSI</sequence>
<evidence type="ECO:0000256" key="5">
    <source>
        <dbReference type="ARBA" id="ARBA00022692"/>
    </source>
</evidence>
<evidence type="ECO:0000256" key="4">
    <source>
        <dbReference type="ARBA" id="ARBA00022538"/>
    </source>
</evidence>
<dbReference type="GO" id="GO:0015297">
    <property type="term" value="F:antiporter activity"/>
    <property type="evidence" value="ECO:0007669"/>
    <property type="project" value="UniProtKB-KW"/>
</dbReference>
<dbReference type="GO" id="GO:0006814">
    <property type="term" value="P:sodium ion transport"/>
    <property type="evidence" value="ECO:0007669"/>
    <property type="project" value="UniProtKB-KW"/>
</dbReference>
<feature type="transmembrane region" description="Helical" evidence="12">
    <location>
        <begin position="251"/>
        <end position="270"/>
    </location>
</feature>
<evidence type="ECO:0000259" key="13">
    <source>
        <dbReference type="Pfam" id="PF01699"/>
    </source>
</evidence>
<feature type="transmembrane region" description="Helical" evidence="12">
    <location>
        <begin position="487"/>
        <end position="511"/>
    </location>
</feature>
<dbReference type="GO" id="GO:0006813">
    <property type="term" value="P:potassium ion transport"/>
    <property type="evidence" value="ECO:0007669"/>
    <property type="project" value="UniProtKB-KW"/>
</dbReference>
<keyword evidence="10" id="KW-0739">Sodium transport</keyword>
<evidence type="ECO:0000256" key="9">
    <source>
        <dbReference type="ARBA" id="ARBA00023136"/>
    </source>
</evidence>
<dbReference type="Gene3D" id="1.20.1420.30">
    <property type="entry name" value="NCX, central ion-binding region"/>
    <property type="match status" value="2"/>
</dbReference>
<feature type="transmembrane region" description="Helical" evidence="12">
    <location>
        <begin position="226"/>
        <end position="245"/>
    </location>
</feature>
<feature type="transmembrane region" description="Helical" evidence="12">
    <location>
        <begin position="544"/>
        <end position="561"/>
    </location>
</feature>
<evidence type="ECO:0000256" key="3">
    <source>
        <dbReference type="ARBA" id="ARBA00022449"/>
    </source>
</evidence>